<dbReference type="OrthoDB" id="9794208at2"/>
<evidence type="ECO:0000313" key="4">
    <source>
        <dbReference type="Proteomes" id="UP000266177"/>
    </source>
</evidence>
<dbReference type="InterPro" id="IPR029063">
    <property type="entry name" value="SAM-dependent_MTases_sf"/>
</dbReference>
<accession>A0A3A3GRV9</accession>
<dbReference type="RefSeq" id="WP_119791127.1">
    <property type="nucleotide sequence ID" value="NZ_QYZD01000002.1"/>
</dbReference>
<proteinExistence type="predicted"/>
<gene>
    <name evidence="3" type="ORF">DQX05_04185</name>
</gene>
<dbReference type="SUPFAM" id="SSF53335">
    <property type="entry name" value="S-adenosyl-L-methionine-dependent methyltransferases"/>
    <property type="match status" value="1"/>
</dbReference>
<dbReference type="PANTHER" id="PTHR12049">
    <property type="entry name" value="PROTEIN ARGININE METHYLTRANSFERASE NDUFAF7, MITOCHONDRIAL"/>
    <property type="match status" value="1"/>
</dbReference>
<protein>
    <recommendedName>
        <fullName evidence="5">SAM-dependent methyltransferase</fullName>
    </recommendedName>
</protein>
<dbReference type="GO" id="GO:0032259">
    <property type="term" value="P:methylation"/>
    <property type="evidence" value="ECO:0007669"/>
    <property type="project" value="UniProtKB-KW"/>
</dbReference>
<keyword evidence="2" id="KW-0808">Transferase</keyword>
<name>A0A3A3GRV9_PANTH</name>
<dbReference type="Proteomes" id="UP000266177">
    <property type="component" value="Unassembled WGS sequence"/>
</dbReference>
<evidence type="ECO:0000256" key="1">
    <source>
        <dbReference type="ARBA" id="ARBA00022603"/>
    </source>
</evidence>
<organism evidence="3 4">
    <name type="scientific">Paenibacillus thiaminolyticus</name>
    <name type="common">Bacillus thiaminolyticus</name>
    <dbReference type="NCBI Taxonomy" id="49283"/>
    <lineage>
        <taxon>Bacteria</taxon>
        <taxon>Bacillati</taxon>
        <taxon>Bacillota</taxon>
        <taxon>Bacilli</taxon>
        <taxon>Bacillales</taxon>
        <taxon>Paenibacillaceae</taxon>
        <taxon>Paenibacillus</taxon>
    </lineage>
</organism>
<evidence type="ECO:0000256" key="2">
    <source>
        <dbReference type="ARBA" id="ARBA00022679"/>
    </source>
</evidence>
<dbReference type="PANTHER" id="PTHR12049:SF7">
    <property type="entry name" value="PROTEIN ARGININE METHYLTRANSFERASE NDUFAF7, MITOCHONDRIAL"/>
    <property type="match status" value="1"/>
</dbReference>
<dbReference type="InterPro" id="IPR003788">
    <property type="entry name" value="NDUFAF7"/>
</dbReference>
<evidence type="ECO:0000313" key="3">
    <source>
        <dbReference type="EMBL" id="RJG26095.1"/>
    </source>
</evidence>
<comment type="caution">
    <text evidence="3">The sequence shown here is derived from an EMBL/GenBank/DDBJ whole genome shotgun (WGS) entry which is preliminary data.</text>
</comment>
<dbReference type="Pfam" id="PF02636">
    <property type="entry name" value="Methyltransf_28"/>
    <property type="match status" value="1"/>
</dbReference>
<dbReference type="EMBL" id="QYZD01000002">
    <property type="protein sequence ID" value="RJG26095.1"/>
    <property type="molecule type" value="Genomic_DNA"/>
</dbReference>
<keyword evidence="1" id="KW-0489">Methyltransferase</keyword>
<dbReference type="AlphaFoldDB" id="A0A3A3GRV9"/>
<dbReference type="GO" id="GO:0035243">
    <property type="term" value="F:protein-arginine omega-N symmetric methyltransferase activity"/>
    <property type="evidence" value="ECO:0007669"/>
    <property type="project" value="TreeGrafter"/>
</dbReference>
<sequence length="372" mass="42417">MSHYPSNSILIQHLIHRIRHSAKAAIPFSAFMESCLYHPEGGYYMSDRPKIGKEGDFYTSSNVGSAMGEMIAVYIQRQAAERGWAPDTFTIVEWGAGNGRLAGHINERMRRDRCSGYRYAIVEASPYHAQLAKERLGGEGCTVSWWKETDYRREAGVSRLFVLANELLDAFPVERIRASNGEIEQCFVAWEEAEQSFRPVWLPAEPEVVRWLKRYRIELPEGRICDAGIAMSGWLGTMLRHASAAEFIFIDYGDVTEELTAEHRVNGTLMCYHRHRAHDNPWIHIGEQDMTAMVDFSVCQQAALEAGALIRHYMTQKAFLLEQGLLQELIDHAEPDPFSPEARRNRAIRQLLLSDQLSERFRVLLLARDASA</sequence>
<evidence type="ECO:0008006" key="5">
    <source>
        <dbReference type="Google" id="ProtNLM"/>
    </source>
</evidence>
<dbReference type="InterPro" id="IPR038375">
    <property type="entry name" value="NDUFAF7_sf"/>
</dbReference>
<dbReference type="Gene3D" id="3.40.50.12710">
    <property type="match status" value="1"/>
</dbReference>
<reference evidence="3 4" key="1">
    <citation type="submission" date="2018-09" db="EMBL/GenBank/DDBJ databases">
        <title>Paenibacillus SK2017-BO5.</title>
        <authorList>
            <person name="Piskunova J.V."/>
            <person name="Dubiley S.A."/>
            <person name="Severinov K.V."/>
        </authorList>
    </citation>
    <scope>NUCLEOTIDE SEQUENCE [LARGE SCALE GENOMIC DNA]</scope>
    <source>
        <strain evidence="3 4">BO5</strain>
    </source>
</reference>